<comment type="caution">
    <text evidence="2">The sequence shown here is derived from an EMBL/GenBank/DDBJ whole genome shotgun (WGS) entry which is preliminary data.</text>
</comment>
<dbReference type="CDD" id="cd21173">
    <property type="entry name" value="NucC-like"/>
    <property type="match status" value="1"/>
</dbReference>
<organism evidence="2 3">
    <name type="scientific">Comamonas avium</name>
    <dbReference type="NCBI Taxonomy" id="2762231"/>
    <lineage>
        <taxon>Bacteria</taxon>
        <taxon>Pseudomonadati</taxon>
        <taxon>Pseudomonadota</taxon>
        <taxon>Betaproteobacteria</taxon>
        <taxon>Burkholderiales</taxon>
        <taxon>Comamonadaceae</taxon>
        <taxon>Comamonas</taxon>
    </lineage>
</organism>
<dbReference type="InterPro" id="IPR046537">
    <property type="entry name" value="DUF6602"/>
</dbReference>
<proteinExistence type="predicted"/>
<accession>A0ABR8SBR9</accession>
<gene>
    <name evidence="2" type="ORF">H9646_10545</name>
</gene>
<dbReference type="EMBL" id="JACSQK010000005">
    <property type="protein sequence ID" value="MBD7960924.1"/>
    <property type="molecule type" value="Genomic_DNA"/>
</dbReference>
<keyword evidence="3" id="KW-1185">Reference proteome</keyword>
<name>A0ABR8SBR9_9BURK</name>
<dbReference type="Pfam" id="PF20247">
    <property type="entry name" value="DUF6602"/>
    <property type="match status" value="1"/>
</dbReference>
<evidence type="ECO:0000313" key="2">
    <source>
        <dbReference type="EMBL" id="MBD7960924.1"/>
    </source>
</evidence>
<reference evidence="2 3" key="1">
    <citation type="submission" date="2020-08" db="EMBL/GenBank/DDBJ databases">
        <title>A Genomic Blueprint of the Chicken Gut Microbiome.</title>
        <authorList>
            <person name="Gilroy R."/>
            <person name="Ravi A."/>
            <person name="Getino M."/>
            <person name="Pursley I."/>
            <person name="Horton D.L."/>
            <person name="Alikhan N.-F."/>
            <person name="Baker D."/>
            <person name="Gharbi K."/>
            <person name="Hall N."/>
            <person name="Watson M."/>
            <person name="Adriaenssens E.M."/>
            <person name="Foster-Nyarko E."/>
            <person name="Jarju S."/>
            <person name="Secka A."/>
            <person name="Antonio M."/>
            <person name="Oren A."/>
            <person name="Chaudhuri R."/>
            <person name="La Ragione R.M."/>
            <person name="Hildebrand F."/>
            <person name="Pallen M.J."/>
        </authorList>
    </citation>
    <scope>NUCLEOTIDE SEQUENCE [LARGE SCALE GENOMIC DNA]</scope>
    <source>
        <strain evidence="2 3">Sa2CVA6</strain>
    </source>
</reference>
<dbReference type="RefSeq" id="WP_191723336.1">
    <property type="nucleotide sequence ID" value="NZ_JACSQK010000005.1"/>
</dbReference>
<protein>
    <recommendedName>
        <fullName evidence="1">DUF6602 domain-containing protein</fullName>
    </recommendedName>
</protein>
<evidence type="ECO:0000313" key="3">
    <source>
        <dbReference type="Proteomes" id="UP000634919"/>
    </source>
</evidence>
<sequence length="347" mass="40106">MQDHELHGYIRSYSRRIAEDYEAINKRVKEDPGTAGDQGEISWQKLLEDWLPEGYTVVTKGRILGANGLASPQIDLIVLKPNYPKFLKTEKYYLFNGVAAAFECKINIKLSHFDKIFQTSKKIAELETNKYNKASSEIISPIIYGVLAHTSDLRGNIDEKIKKIDEKLVQVAKSTSTHPRDLPELLCIADLASWRVAHCLKSKLLFQEKTEEERRLKADYFKKISSHPCILDIDRGNYRELVFERPHSSFITLYAPPLNNKGEENNYAKFYTPLGSFIASFYDKMSYRDKNLLEIVEYFKSVHIPYSSGGVSSFTTDLVWSREIISEENWAKLKNNFRESDLKEIYF</sequence>
<feature type="domain" description="DUF6602" evidence="1">
    <location>
        <begin position="26"/>
        <end position="126"/>
    </location>
</feature>
<evidence type="ECO:0000259" key="1">
    <source>
        <dbReference type="Pfam" id="PF20247"/>
    </source>
</evidence>
<dbReference type="Proteomes" id="UP000634919">
    <property type="component" value="Unassembled WGS sequence"/>
</dbReference>